<dbReference type="AlphaFoldDB" id="A0A3P5WQL7"/>
<dbReference type="InterPro" id="IPR025997">
    <property type="entry name" value="SBP_2_dom"/>
</dbReference>
<gene>
    <name evidence="5" type="primary">degA</name>
    <name evidence="5" type="ORF">XINFAN_01014</name>
</gene>
<organism evidence="5 6">
    <name type="scientific">Pseudogemmobacter humi</name>
    <dbReference type="NCBI Taxonomy" id="2483812"/>
    <lineage>
        <taxon>Bacteria</taxon>
        <taxon>Pseudomonadati</taxon>
        <taxon>Pseudomonadota</taxon>
        <taxon>Alphaproteobacteria</taxon>
        <taxon>Rhodobacterales</taxon>
        <taxon>Paracoccaceae</taxon>
        <taxon>Pseudogemmobacter</taxon>
    </lineage>
</organism>
<dbReference type="Gene3D" id="3.40.50.2300">
    <property type="match status" value="2"/>
</dbReference>
<dbReference type="CDD" id="cd01392">
    <property type="entry name" value="HTH_LacI"/>
    <property type="match status" value="1"/>
</dbReference>
<dbReference type="SUPFAM" id="SSF47413">
    <property type="entry name" value="lambda repressor-like DNA-binding domains"/>
    <property type="match status" value="1"/>
</dbReference>
<evidence type="ECO:0000259" key="4">
    <source>
        <dbReference type="PROSITE" id="PS50932"/>
    </source>
</evidence>
<dbReference type="InterPro" id="IPR010982">
    <property type="entry name" value="Lambda_DNA-bd_dom_sf"/>
</dbReference>
<dbReference type="SUPFAM" id="SSF53822">
    <property type="entry name" value="Periplasmic binding protein-like I"/>
    <property type="match status" value="1"/>
</dbReference>
<dbReference type="EMBL" id="UXAW01000048">
    <property type="protein sequence ID" value="VDC23362.1"/>
    <property type="molecule type" value="Genomic_DNA"/>
</dbReference>
<evidence type="ECO:0000313" key="5">
    <source>
        <dbReference type="EMBL" id="VDC23362.1"/>
    </source>
</evidence>
<dbReference type="RefSeq" id="WP_233352127.1">
    <property type="nucleotide sequence ID" value="NZ_UXAW01000048.1"/>
</dbReference>
<keyword evidence="2" id="KW-0238">DNA-binding</keyword>
<dbReference type="PROSITE" id="PS50932">
    <property type="entry name" value="HTH_LACI_2"/>
    <property type="match status" value="1"/>
</dbReference>
<keyword evidence="1" id="KW-0805">Transcription regulation</keyword>
<dbReference type="CDD" id="cd06274">
    <property type="entry name" value="PBP1_FruR"/>
    <property type="match status" value="1"/>
</dbReference>
<evidence type="ECO:0000256" key="3">
    <source>
        <dbReference type="ARBA" id="ARBA00023163"/>
    </source>
</evidence>
<dbReference type="Pfam" id="PF00356">
    <property type="entry name" value="LacI"/>
    <property type="match status" value="1"/>
</dbReference>
<evidence type="ECO:0000313" key="6">
    <source>
        <dbReference type="Proteomes" id="UP000277498"/>
    </source>
</evidence>
<evidence type="ECO:0000256" key="2">
    <source>
        <dbReference type="ARBA" id="ARBA00023125"/>
    </source>
</evidence>
<reference evidence="5 6" key="1">
    <citation type="submission" date="2018-11" db="EMBL/GenBank/DDBJ databases">
        <authorList>
            <person name="Criscuolo A."/>
        </authorList>
    </citation>
    <scope>NUCLEOTIDE SEQUENCE [LARGE SCALE GENOMIC DNA]</scope>
    <source>
        <strain evidence="5">ACIP111625</strain>
    </source>
</reference>
<evidence type="ECO:0000256" key="1">
    <source>
        <dbReference type="ARBA" id="ARBA00023015"/>
    </source>
</evidence>
<dbReference type="InterPro" id="IPR000843">
    <property type="entry name" value="HTH_LacI"/>
</dbReference>
<keyword evidence="6" id="KW-1185">Reference proteome</keyword>
<accession>A0A3P5WQL7</accession>
<dbReference type="PANTHER" id="PTHR30146:SF109">
    <property type="entry name" value="HTH-TYPE TRANSCRIPTIONAL REGULATOR GALS"/>
    <property type="match status" value="1"/>
</dbReference>
<keyword evidence="3" id="KW-0804">Transcription</keyword>
<dbReference type="GO" id="GO:0000976">
    <property type="term" value="F:transcription cis-regulatory region binding"/>
    <property type="evidence" value="ECO:0007669"/>
    <property type="project" value="TreeGrafter"/>
</dbReference>
<sequence length="340" mass="36742">MKPARTSPGRRTTIYDLAGLAGASPTAVSAVLNGTWKKRRISESTAARILRIADEQGYALNMQASGLRRERSHLIGMIVPKYDNRYFGSIAEGFEVMARARGLFPIITCTQRDPDLEIQAARAMISHQVDCLVATGATDPDRITELARAAGVRSLNLDLPGRLAPSVISDNRGGAKALTRRILAASEPARGAGEPLLFVGGRPGDHNTAERIGGFRDAHAEAGIAVDEELILAAGYAPEKSRRALEDLAARRPRLPAGLFVNSTISLEGVLQWSRASRHYGNHAPHIGCFDWDPLAAVLTENIVMLQQDVPAMLARLFDLVDSEETRPGVSEIPTRFAPV</sequence>
<dbReference type="SMART" id="SM00354">
    <property type="entry name" value="HTH_LACI"/>
    <property type="match status" value="1"/>
</dbReference>
<protein>
    <submittedName>
        <fullName evidence="5">HTH-type transcriptional regulator DegA</fullName>
    </submittedName>
</protein>
<proteinExistence type="predicted"/>
<feature type="domain" description="HTH lacI-type" evidence="4">
    <location>
        <begin position="12"/>
        <end position="69"/>
    </location>
</feature>
<name>A0A3P5WQL7_9RHOB</name>
<dbReference type="GO" id="GO:0003700">
    <property type="term" value="F:DNA-binding transcription factor activity"/>
    <property type="evidence" value="ECO:0007669"/>
    <property type="project" value="TreeGrafter"/>
</dbReference>
<dbReference type="PANTHER" id="PTHR30146">
    <property type="entry name" value="LACI-RELATED TRANSCRIPTIONAL REPRESSOR"/>
    <property type="match status" value="1"/>
</dbReference>
<dbReference type="InterPro" id="IPR028082">
    <property type="entry name" value="Peripla_BP_I"/>
</dbReference>
<dbReference type="Proteomes" id="UP000277498">
    <property type="component" value="Unassembled WGS sequence"/>
</dbReference>
<dbReference type="Pfam" id="PF13407">
    <property type="entry name" value="Peripla_BP_4"/>
    <property type="match status" value="1"/>
</dbReference>
<dbReference type="Gene3D" id="1.10.260.40">
    <property type="entry name" value="lambda repressor-like DNA-binding domains"/>
    <property type="match status" value="1"/>
</dbReference>